<dbReference type="Proteomes" id="UP000830236">
    <property type="component" value="Chromosome"/>
</dbReference>
<keyword evidence="6 13" id="KW-0479">Metal-binding</keyword>
<dbReference type="SUPFAM" id="SSF52374">
    <property type="entry name" value="Nucleotidylyl transferase"/>
    <property type="match status" value="1"/>
</dbReference>
<dbReference type="InterPro" id="IPR014729">
    <property type="entry name" value="Rossmann-like_a/b/a_fold"/>
</dbReference>
<evidence type="ECO:0000256" key="1">
    <source>
        <dbReference type="ARBA" id="ARBA00004496"/>
    </source>
</evidence>
<comment type="catalytic activity">
    <reaction evidence="12 13">
        <text>tRNA(Cys) + L-cysteine + ATP = L-cysteinyl-tRNA(Cys) + AMP + diphosphate</text>
        <dbReference type="Rhea" id="RHEA:17773"/>
        <dbReference type="Rhea" id="RHEA-COMP:9661"/>
        <dbReference type="Rhea" id="RHEA-COMP:9679"/>
        <dbReference type="ChEBI" id="CHEBI:30616"/>
        <dbReference type="ChEBI" id="CHEBI:33019"/>
        <dbReference type="ChEBI" id="CHEBI:35235"/>
        <dbReference type="ChEBI" id="CHEBI:78442"/>
        <dbReference type="ChEBI" id="CHEBI:78517"/>
        <dbReference type="ChEBI" id="CHEBI:456215"/>
        <dbReference type="EC" id="6.1.1.16"/>
    </reaction>
</comment>
<evidence type="ECO:0000256" key="11">
    <source>
        <dbReference type="ARBA" id="ARBA00023146"/>
    </source>
</evidence>
<feature type="binding site" evidence="13">
    <location>
        <position position="255"/>
    </location>
    <ligand>
        <name>Zn(2+)</name>
        <dbReference type="ChEBI" id="CHEBI:29105"/>
    </ligand>
</feature>
<dbReference type="EMBL" id="CP097095">
    <property type="protein sequence ID" value="UQF79653.1"/>
    <property type="molecule type" value="Genomic_DNA"/>
</dbReference>
<feature type="binding site" evidence="13">
    <location>
        <position position="37"/>
    </location>
    <ligand>
        <name>Zn(2+)</name>
        <dbReference type="ChEBI" id="CHEBI:29105"/>
    </ligand>
</feature>
<keyword evidence="8 13" id="KW-0862">Zinc</keyword>
<name>A0A9E7D6N2_9ACTO</name>
<keyword evidence="7 13" id="KW-0547">Nucleotide-binding</keyword>
<comment type="cofactor">
    <cofactor evidence="13">
        <name>Zn(2+)</name>
        <dbReference type="ChEBI" id="CHEBI:29105"/>
    </cofactor>
    <text evidence="13">Binds 1 zinc ion per subunit.</text>
</comment>
<feature type="binding site" evidence="13">
    <location>
        <position position="285"/>
    </location>
    <ligand>
        <name>ATP</name>
        <dbReference type="ChEBI" id="CHEBI:30616"/>
    </ligand>
</feature>
<comment type="subcellular location">
    <subcellularLocation>
        <location evidence="1 13">Cytoplasm</location>
    </subcellularLocation>
</comment>
<keyword evidence="11 13" id="KW-0030">Aminoacyl-tRNA synthetase</keyword>
<evidence type="ECO:0000256" key="2">
    <source>
        <dbReference type="ARBA" id="ARBA00005594"/>
    </source>
</evidence>
<dbReference type="HAMAP" id="MF_00041">
    <property type="entry name" value="Cys_tRNA_synth"/>
    <property type="match status" value="1"/>
</dbReference>
<dbReference type="KEGG" id="agh:M3I41_08815"/>
<dbReference type="GO" id="GO:0008270">
    <property type="term" value="F:zinc ion binding"/>
    <property type="evidence" value="ECO:0007669"/>
    <property type="project" value="UniProtKB-UniRule"/>
</dbReference>
<dbReference type="CDD" id="cd00672">
    <property type="entry name" value="CysRS_core"/>
    <property type="match status" value="1"/>
</dbReference>
<gene>
    <name evidence="13 15" type="primary">cysS</name>
    <name evidence="15" type="ORF">M3I41_08815</name>
</gene>
<evidence type="ECO:0000313" key="16">
    <source>
        <dbReference type="Proteomes" id="UP000830236"/>
    </source>
</evidence>
<dbReference type="FunFam" id="3.40.50.620:FF:000068">
    <property type="entry name" value="Cysteine--tRNA ligase"/>
    <property type="match status" value="1"/>
</dbReference>
<keyword evidence="10 13" id="KW-0648">Protein biosynthesis</keyword>
<dbReference type="PRINTS" id="PR00983">
    <property type="entry name" value="TRNASYNTHCYS"/>
</dbReference>
<evidence type="ECO:0000256" key="4">
    <source>
        <dbReference type="ARBA" id="ARBA00022490"/>
    </source>
</evidence>
<evidence type="ECO:0000256" key="5">
    <source>
        <dbReference type="ARBA" id="ARBA00022598"/>
    </source>
</evidence>
<organism evidence="15 16">
    <name type="scientific">Actinomyces graevenitzii</name>
    <dbReference type="NCBI Taxonomy" id="55565"/>
    <lineage>
        <taxon>Bacteria</taxon>
        <taxon>Bacillati</taxon>
        <taxon>Actinomycetota</taxon>
        <taxon>Actinomycetes</taxon>
        <taxon>Actinomycetales</taxon>
        <taxon>Actinomycetaceae</taxon>
        <taxon>Actinomyces</taxon>
    </lineage>
</organism>
<evidence type="ECO:0000313" key="15">
    <source>
        <dbReference type="EMBL" id="UQF79653.1"/>
    </source>
</evidence>
<dbReference type="SUPFAM" id="SSF47323">
    <property type="entry name" value="Anticodon-binding domain of a subclass of class I aminoacyl-tRNA synthetases"/>
    <property type="match status" value="1"/>
</dbReference>
<dbReference type="GO" id="GO:0005829">
    <property type="term" value="C:cytosol"/>
    <property type="evidence" value="ECO:0007669"/>
    <property type="project" value="TreeGrafter"/>
</dbReference>
<keyword evidence="5 13" id="KW-0436">Ligase</keyword>
<dbReference type="SMART" id="SM00840">
    <property type="entry name" value="DALR_2"/>
    <property type="match status" value="1"/>
</dbReference>
<dbReference type="EC" id="6.1.1.16" evidence="13"/>
<dbReference type="GO" id="GO:0006423">
    <property type="term" value="P:cysteinyl-tRNA aminoacylation"/>
    <property type="evidence" value="ECO:0007669"/>
    <property type="project" value="UniProtKB-UniRule"/>
</dbReference>
<accession>A0A9E7D6N2</accession>
<evidence type="ECO:0000256" key="12">
    <source>
        <dbReference type="ARBA" id="ARBA00047398"/>
    </source>
</evidence>
<evidence type="ECO:0000256" key="3">
    <source>
        <dbReference type="ARBA" id="ARBA00011245"/>
    </source>
</evidence>
<dbReference type="PANTHER" id="PTHR10890">
    <property type="entry name" value="CYSTEINYL-TRNA SYNTHETASE"/>
    <property type="match status" value="1"/>
</dbReference>
<evidence type="ECO:0000256" key="10">
    <source>
        <dbReference type="ARBA" id="ARBA00022917"/>
    </source>
</evidence>
<dbReference type="Pfam" id="PF09190">
    <property type="entry name" value="DALR_2"/>
    <property type="match status" value="1"/>
</dbReference>
<protein>
    <recommendedName>
        <fullName evidence="13">Cysteine--tRNA ligase</fullName>
        <ecNumber evidence="13">6.1.1.16</ecNumber>
    </recommendedName>
    <alternativeName>
        <fullName evidence="13">Cysteinyl-tRNA synthetase</fullName>
        <shortName evidence="13">CysRS</shortName>
    </alternativeName>
</protein>
<evidence type="ECO:0000256" key="7">
    <source>
        <dbReference type="ARBA" id="ARBA00022741"/>
    </source>
</evidence>
<comment type="subunit">
    <text evidence="3 13">Monomer.</text>
</comment>
<dbReference type="Pfam" id="PF01406">
    <property type="entry name" value="tRNA-synt_1e"/>
    <property type="match status" value="1"/>
</dbReference>
<dbReference type="Gene3D" id="3.40.50.620">
    <property type="entry name" value="HUPs"/>
    <property type="match status" value="1"/>
</dbReference>
<keyword evidence="4 13" id="KW-0963">Cytoplasm</keyword>
<dbReference type="GO" id="GO:0004817">
    <property type="term" value="F:cysteine-tRNA ligase activity"/>
    <property type="evidence" value="ECO:0007669"/>
    <property type="project" value="UniProtKB-UniRule"/>
</dbReference>
<feature type="short sequence motif" description="'KMSKS' region" evidence="13">
    <location>
        <begin position="282"/>
        <end position="286"/>
    </location>
</feature>
<dbReference type="InterPro" id="IPR056411">
    <property type="entry name" value="CysS_C"/>
</dbReference>
<dbReference type="Gene3D" id="1.20.120.1910">
    <property type="entry name" value="Cysteine-tRNA ligase, C-terminal anti-codon recognition domain"/>
    <property type="match status" value="1"/>
</dbReference>
<dbReference type="Pfam" id="PF23493">
    <property type="entry name" value="CysS_C"/>
    <property type="match status" value="1"/>
</dbReference>
<evidence type="ECO:0000256" key="9">
    <source>
        <dbReference type="ARBA" id="ARBA00022840"/>
    </source>
</evidence>
<evidence type="ECO:0000256" key="13">
    <source>
        <dbReference type="HAMAP-Rule" id="MF_00041"/>
    </source>
</evidence>
<dbReference type="InterPro" id="IPR024909">
    <property type="entry name" value="Cys-tRNA/MSH_ligase"/>
</dbReference>
<feature type="binding site" evidence="13">
    <location>
        <position position="226"/>
    </location>
    <ligand>
        <name>Zn(2+)</name>
        <dbReference type="ChEBI" id="CHEBI:29105"/>
    </ligand>
</feature>
<feature type="domain" description="Cysteinyl-tRNA synthetase class Ia DALR" evidence="14">
    <location>
        <begin position="362"/>
        <end position="426"/>
    </location>
</feature>
<reference evidence="15" key="1">
    <citation type="submission" date="2022-05" db="EMBL/GenBank/DDBJ databases">
        <title>Using nanopore sequencing to obtain complete genomes from saliva samples.</title>
        <authorList>
            <person name="Baker J.L."/>
        </authorList>
    </citation>
    <scope>NUCLEOTIDE SEQUENCE</scope>
    <source>
        <strain evidence="15">JCVI-JB-Ag32</strain>
    </source>
</reference>
<proteinExistence type="inferred from homology"/>
<dbReference type="GO" id="GO:0005524">
    <property type="term" value="F:ATP binding"/>
    <property type="evidence" value="ECO:0007669"/>
    <property type="project" value="UniProtKB-UniRule"/>
</dbReference>
<feature type="binding site" evidence="13">
    <location>
        <position position="251"/>
    </location>
    <ligand>
        <name>Zn(2+)</name>
        <dbReference type="ChEBI" id="CHEBI:29105"/>
    </ligand>
</feature>
<dbReference type="InterPro" id="IPR032678">
    <property type="entry name" value="tRNA-synt_1_cat_dom"/>
</dbReference>
<dbReference type="InterPro" id="IPR015803">
    <property type="entry name" value="Cys-tRNA-ligase"/>
</dbReference>
<keyword evidence="9 13" id="KW-0067">ATP-binding</keyword>
<sequence length="494" mass="53885">MSTLKSEPSLKLYDSASHALVSLAPTVTPGKVTIYLCGATVQGSPHIGHMRSAIAFDVLTRWLEYCGQEVVLVRNVTDIDDKILAKSAQAGAPWWAWAYRYEREFSAAYQALGVKDPTYEPHATGHVPDMIDLVQRLIDAGHAYVGSPGNVYFSVRSLPDYGSLTNQSLDQLRSTEDESQIDDAVEADKRDPRDFALWKAAKPSEPADASWDTPWGRGRPGWHLECSAMSRRYLGDTFDIHGGGIDLRFPHHENEQAQSHGAGWPFVRIWVHNAWVTIKGEKMSKSLGNSLVVSELLKQYSPQALRLVIGTTHHRSTVEFSPDTLEDAQALWDRFSGALARAVKLAPDLAEVDLAQVAVTSEFRAAMDDDLNLAGAMTQIHAALKRLNVALTEAEAGQGEATQVAEAANQLRVMLDILGLDPLSPVWARAGASEENADNAALAALGNLVENLLEQRASARKEKDWGRADAIRDALASAGVVVEDSPTGARWHLG</sequence>
<dbReference type="PANTHER" id="PTHR10890:SF30">
    <property type="entry name" value="CYSTEINE--TRNA LIGASE"/>
    <property type="match status" value="1"/>
</dbReference>
<dbReference type="InterPro" id="IPR009080">
    <property type="entry name" value="tRNAsynth_Ia_anticodon-bd"/>
</dbReference>
<evidence type="ECO:0000259" key="14">
    <source>
        <dbReference type="SMART" id="SM00840"/>
    </source>
</evidence>
<feature type="short sequence motif" description="'HIGH' region" evidence="13">
    <location>
        <begin position="39"/>
        <end position="49"/>
    </location>
</feature>
<dbReference type="NCBIfam" id="TIGR00435">
    <property type="entry name" value="cysS"/>
    <property type="match status" value="1"/>
</dbReference>
<evidence type="ECO:0000256" key="6">
    <source>
        <dbReference type="ARBA" id="ARBA00022723"/>
    </source>
</evidence>
<comment type="similarity">
    <text evidence="2 13">Belongs to the class-I aminoacyl-tRNA synthetase family.</text>
</comment>
<dbReference type="AlphaFoldDB" id="A0A9E7D6N2"/>
<evidence type="ECO:0000256" key="8">
    <source>
        <dbReference type="ARBA" id="ARBA00022833"/>
    </source>
</evidence>
<dbReference type="InterPro" id="IPR015273">
    <property type="entry name" value="Cys-tRNA-synt_Ia_DALR"/>
</dbReference>